<accession>A0ABY7KIQ0</accession>
<protein>
    <submittedName>
        <fullName evidence="1">DUF3800 domain-containing protein</fullName>
    </submittedName>
</protein>
<evidence type="ECO:0000313" key="1">
    <source>
        <dbReference type="EMBL" id="WAZ24419.1"/>
    </source>
</evidence>
<sequence length="221" mass="24603">MAHRDGYNLYEGKETLALANMLHLAGPVMGDADAYDRMLHAFVSWIRQKATTDELYSAVTALKSSVQKQQFADYLEILEYCRPVADEHAAENASKGHRDELDPAIPSLYCLATTFGQPLGKFRLVHDVSKVIDRNTTGLHTVHLLPNPARSDEFMKPFMGAIEFADSKDHPQLQVADWAAGATRHWAQQMVGGGGDQFSRELEPVARPWLIDCIWPAPVEG</sequence>
<organism evidence="1 2">
    <name type="scientific">Streptomyces cinnabarinus</name>
    <dbReference type="NCBI Taxonomy" id="67287"/>
    <lineage>
        <taxon>Bacteria</taxon>
        <taxon>Bacillati</taxon>
        <taxon>Actinomycetota</taxon>
        <taxon>Actinomycetes</taxon>
        <taxon>Kitasatosporales</taxon>
        <taxon>Streptomycetaceae</taxon>
        <taxon>Streptomyces</taxon>
    </lineage>
</organism>
<gene>
    <name evidence="1" type="ORF">STRCI_005835</name>
</gene>
<evidence type="ECO:0000313" key="2">
    <source>
        <dbReference type="Proteomes" id="UP001164439"/>
    </source>
</evidence>
<dbReference type="Proteomes" id="UP001164439">
    <property type="component" value="Chromosome"/>
</dbReference>
<proteinExistence type="predicted"/>
<reference evidence="1" key="1">
    <citation type="submission" date="2022-12" db="EMBL/GenBank/DDBJ databases">
        <authorList>
            <person name="Ruckert C."/>
            <person name="Busche T."/>
            <person name="Kalinowski J."/>
            <person name="Wittmann C."/>
        </authorList>
    </citation>
    <scope>NUCLEOTIDE SEQUENCE</scope>
    <source>
        <strain evidence="1">DSM 40467</strain>
    </source>
</reference>
<keyword evidence="2" id="KW-1185">Reference proteome</keyword>
<name>A0ABY7KIQ0_9ACTN</name>
<dbReference type="EMBL" id="CP114413">
    <property type="protein sequence ID" value="WAZ24419.1"/>
    <property type="molecule type" value="Genomic_DNA"/>
</dbReference>
<dbReference type="RefSeq" id="WP_269661923.1">
    <property type="nucleotide sequence ID" value="NZ_CP114413.1"/>
</dbReference>